<evidence type="ECO:0000259" key="3">
    <source>
        <dbReference type="PROSITE" id="PS51479"/>
    </source>
</evidence>
<dbReference type="EMBL" id="KI927460">
    <property type="protein sequence ID" value="ETW63900.1"/>
    <property type="molecule type" value="Genomic_DNA"/>
</dbReference>
<protein>
    <recommendedName>
        <fullName evidence="3">RTR1-type domain-containing protein</fullName>
    </recommendedName>
</protein>
<reference evidence="4 5" key="1">
    <citation type="submission" date="2013-02" db="EMBL/GenBank/DDBJ databases">
        <title>The Genome Annotation of Plasmodium falciparum CAMP/Malaysia.</title>
        <authorList>
            <consortium name="The Broad Institute Genome Sequencing Platform"/>
            <consortium name="The Broad Institute Genome Sequencing Center for Infectious Disease"/>
            <person name="Neafsey D."/>
            <person name="Hoffman S."/>
            <person name="Volkman S."/>
            <person name="Rosenthal P."/>
            <person name="Walker B."/>
            <person name="Young S.K."/>
            <person name="Zeng Q."/>
            <person name="Gargeya S."/>
            <person name="Fitzgerald M."/>
            <person name="Haas B."/>
            <person name="Abouelleil A."/>
            <person name="Allen A.W."/>
            <person name="Alvarado L."/>
            <person name="Arachchi H.M."/>
            <person name="Berlin A.M."/>
            <person name="Chapman S.B."/>
            <person name="Gainer-Dewar J."/>
            <person name="Goldberg J."/>
            <person name="Griggs A."/>
            <person name="Gujja S."/>
            <person name="Hansen M."/>
            <person name="Howarth C."/>
            <person name="Imamovic A."/>
            <person name="Ireland A."/>
            <person name="Larimer J."/>
            <person name="McCowan C."/>
            <person name="Murphy C."/>
            <person name="Pearson M."/>
            <person name="Poon T.W."/>
            <person name="Priest M."/>
            <person name="Roberts A."/>
            <person name="Saif S."/>
            <person name="Shea T."/>
            <person name="Sisk P."/>
            <person name="Sykes S."/>
            <person name="Wortman J."/>
            <person name="Nusbaum C."/>
            <person name="Birren B."/>
        </authorList>
    </citation>
    <scope>NUCLEOTIDE SEQUENCE [LARGE SCALE GENOMIC DNA]</scope>
    <source>
        <strain evidence="4 5">CAMP/Malaysia</strain>
    </source>
</reference>
<gene>
    <name evidence="4" type="ORF">PFMC_00280</name>
</gene>
<proteinExistence type="inferred from homology"/>
<dbReference type="Proteomes" id="UP000030694">
    <property type="component" value="Unassembled WGS sequence"/>
</dbReference>
<dbReference type="InterPro" id="IPR038534">
    <property type="entry name" value="Rtr1/RPAP2_sf"/>
</dbReference>
<dbReference type="PROSITE" id="PS51479">
    <property type="entry name" value="ZF_RTR1"/>
    <property type="match status" value="1"/>
</dbReference>
<comment type="similarity">
    <text evidence="1">Belongs to the RPAP2 family.</text>
</comment>
<evidence type="ECO:0000313" key="5">
    <source>
        <dbReference type="Proteomes" id="UP000030694"/>
    </source>
</evidence>
<feature type="region of interest" description="Disordered" evidence="2">
    <location>
        <begin position="588"/>
        <end position="616"/>
    </location>
</feature>
<feature type="domain" description="RTR1-type" evidence="3">
    <location>
        <begin position="192"/>
        <end position="276"/>
    </location>
</feature>
<dbReference type="AlphaFoldDB" id="A0A024XFH2"/>
<evidence type="ECO:0000313" key="4">
    <source>
        <dbReference type="EMBL" id="ETW63900.1"/>
    </source>
</evidence>
<dbReference type="OMA" id="YDKNRTY"/>
<dbReference type="OrthoDB" id="361971at2759"/>
<name>A0A024XFH2_PLAFC</name>
<evidence type="ECO:0000256" key="1">
    <source>
        <dbReference type="PROSITE-ProRule" id="PRU00812"/>
    </source>
</evidence>
<dbReference type="InterPro" id="IPR007308">
    <property type="entry name" value="Rtr1/RPAP2_dom"/>
</dbReference>
<reference evidence="4 5" key="2">
    <citation type="submission" date="2013-02" db="EMBL/GenBank/DDBJ databases">
        <title>The Genome Sequence of Plasmodium falciparum CAMP/Malaysia.</title>
        <authorList>
            <consortium name="The Broad Institute Genome Sequencing Platform"/>
            <consortium name="The Broad Institute Genome Sequencing Center for Infectious Disease"/>
            <person name="Neafsey D."/>
            <person name="Cheeseman I."/>
            <person name="Volkman S."/>
            <person name="Adams J."/>
            <person name="Walker B."/>
            <person name="Young S.K."/>
            <person name="Zeng Q."/>
            <person name="Gargeya S."/>
            <person name="Fitzgerald M."/>
            <person name="Haas B."/>
            <person name="Abouelleil A."/>
            <person name="Alvarado L."/>
            <person name="Arachchi H.M."/>
            <person name="Berlin A.M."/>
            <person name="Chapman S.B."/>
            <person name="Dewar J."/>
            <person name="Goldberg J."/>
            <person name="Griggs A."/>
            <person name="Gujja S."/>
            <person name="Hansen M."/>
            <person name="Howarth C."/>
            <person name="Imamovic A."/>
            <person name="Larimer J."/>
            <person name="McCowan C."/>
            <person name="Murphy C."/>
            <person name="Neiman D."/>
            <person name="Pearson M."/>
            <person name="Priest M."/>
            <person name="Roberts A."/>
            <person name="Saif S."/>
            <person name="Shea T."/>
            <person name="Sisk P."/>
            <person name="Sykes S."/>
            <person name="Wortman J."/>
            <person name="Nusbaum C."/>
            <person name="Birren B."/>
        </authorList>
    </citation>
    <scope>NUCLEOTIDE SEQUENCE [LARGE SCALE GENOMIC DNA]</scope>
    <source>
        <strain evidence="4 5">CAMP/Malaysia</strain>
    </source>
</reference>
<sequence length="891" mass="106746">MSEESAKSLYEKEKKIQALSKIYHIKFETLLIYIIIPKTTTKSLCYKDFFDDLIEIKKYINIEENDECVKTHVKVNEEIQQRKTNHDNINNNDVNDDNINNNPINDDNININDDNINNNHINDDNINNNHINDDNINNNYCNNDVYDNISNVHIICNNSPKKEKEKENVEYQEIQGDKNIFIKNLLVFINNLIILYFSKSDLIDVCINRRSYNKCGFYACDNTFLNNINRSKYKIDTKSKRIYLREYYDLFCSTNCMNYNLGLLKLINQNNKNNTEEINYKKKSQLIHIMFLTFFPFFKLYNLTDLLNNINKYDIQCNKICKIQTNINTQSIDLQQTDNNIIKMNKTNERKETKKKKIYNHVTNIKIKEHYHDKKQVFIQENSKDTSYIVKKKDKSKYILINNKNNNMEHKKSILKNKKDNQENTQKTNSKNVSFNQNIKLYQYNKDDHVDSYSIHDTSVDLQNKDERKIKKNFKETTKRKKKKFYMENKFNPFNIEDYKYTNFHINYNSIKELKEPFERYIDNDKKYEEHNIQIEDKLIKSCNIINNNNESVLNKCAHVLNLLSADEHRGKKEEKCVTKIIEEIKNEEMEPNQEMQQDKDNELKEKNDKEEKNDTYDDKSCVHFKDDIIINEEECEKTKEADHRVNEDTDDIKLQALLLEKKEKIREEYIQTFKSDISINMKLQDNDKHEYENFNHLEDDESTYDDLSYDHFTDDELENKNCFSNNVVKMNENKYIYGRNNGLVYENLSLYVVLWDIFTNNISKYTVHFFEKNEFIVPKAINEEERKRRNEFIYNISQNMPIYINCISSIIVNICRTFLFHKPLIPFKKVIYKSIICVIAMAIKLHKPHLIPSSEMLNIKKAEDYLIIENKIDQEELNELCVLFFQNNFY</sequence>
<dbReference type="Gene3D" id="1.25.40.820">
    <property type="match status" value="1"/>
</dbReference>
<accession>A0A024XFH2</accession>
<evidence type="ECO:0000256" key="2">
    <source>
        <dbReference type="SAM" id="MobiDB-lite"/>
    </source>
</evidence>
<organism evidence="4 5">
    <name type="scientific">Plasmodium falciparum (isolate Camp / Malaysia)</name>
    <dbReference type="NCBI Taxonomy" id="5835"/>
    <lineage>
        <taxon>Eukaryota</taxon>
        <taxon>Sar</taxon>
        <taxon>Alveolata</taxon>
        <taxon>Apicomplexa</taxon>
        <taxon>Aconoidasida</taxon>
        <taxon>Haemosporida</taxon>
        <taxon>Plasmodiidae</taxon>
        <taxon>Plasmodium</taxon>
        <taxon>Plasmodium (Laverania)</taxon>
    </lineage>
</organism>
<feature type="compositionally biased region" description="Basic and acidic residues" evidence="2">
    <location>
        <begin position="597"/>
        <end position="616"/>
    </location>
</feature>
<dbReference type="Pfam" id="PF04181">
    <property type="entry name" value="RPAP2_Rtr1"/>
    <property type="match status" value="1"/>
</dbReference>